<name>A0ABQ6WY34_9EURO</name>
<sequence length="360" mass="41185">MRSWLSQLMSHTRAFGSVREKWETTQGQRAARGDVLSMLQEIVSAVPGCTFILDGLDECDWVKGSWPGNSDDSITSFLRTLRRATMGTSTRIMIISRDEPEIRRGFSNSGAYDPGFEHRITPEDVQNDILTYSRSIVEEKLSMKINEAKDEITKKLADRCNGQFLWIRLQQDTLRGGKSQRKLEHVINSTPSGIEHIYERNWMKIMRLTEEDRNRAFSLLRWTAFSLRPLTISEISGALVINDDDDELLLDDLPDCIDEDYVNTEIIGLCGSLLDVRSPQGKSDARLKTVHLAHFSVKEYLLRKLPIEGRRGSKRLSKICGRNLVPTCQAGRHVQHRADEFDHYPLRPKQPKLGFVERVV</sequence>
<dbReference type="PANTHER" id="PTHR10039:SF14">
    <property type="entry name" value="NACHT DOMAIN-CONTAINING PROTEIN"/>
    <property type="match status" value="1"/>
</dbReference>
<organism evidence="2 3">
    <name type="scientific">Aspergillus pseudocaelatus</name>
    <dbReference type="NCBI Taxonomy" id="1825620"/>
    <lineage>
        <taxon>Eukaryota</taxon>
        <taxon>Fungi</taxon>
        <taxon>Dikarya</taxon>
        <taxon>Ascomycota</taxon>
        <taxon>Pezizomycotina</taxon>
        <taxon>Eurotiomycetes</taxon>
        <taxon>Eurotiomycetidae</taxon>
        <taxon>Eurotiales</taxon>
        <taxon>Aspergillaceae</taxon>
        <taxon>Aspergillus</taxon>
        <taxon>Aspergillus subgen. Circumdati</taxon>
    </lineage>
</organism>
<dbReference type="EMBL" id="ML735697">
    <property type="protein sequence ID" value="KAE8421999.1"/>
    <property type="molecule type" value="Genomic_DNA"/>
</dbReference>
<keyword evidence="3" id="KW-1185">Reference proteome</keyword>
<protein>
    <recommendedName>
        <fullName evidence="1">GPI inositol-deacylase winged helix domain-containing protein</fullName>
    </recommendedName>
</protein>
<gene>
    <name evidence="2" type="ORF">BDV36DRAFT_303762</name>
</gene>
<evidence type="ECO:0000259" key="1">
    <source>
        <dbReference type="Pfam" id="PF22939"/>
    </source>
</evidence>
<evidence type="ECO:0000313" key="3">
    <source>
        <dbReference type="Proteomes" id="UP000325395"/>
    </source>
</evidence>
<reference evidence="2 3" key="1">
    <citation type="submission" date="2019-04" db="EMBL/GenBank/DDBJ databases">
        <authorList>
            <consortium name="DOE Joint Genome Institute"/>
            <person name="Mondo S."/>
            <person name="Kjaerbolling I."/>
            <person name="Vesth T."/>
            <person name="Frisvad J.C."/>
            <person name="Nybo J.L."/>
            <person name="Theobald S."/>
            <person name="Kildgaard S."/>
            <person name="Isbrandt T."/>
            <person name="Kuo A."/>
            <person name="Sato A."/>
            <person name="Lyhne E.K."/>
            <person name="Kogle M.E."/>
            <person name="Wiebenga A."/>
            <person name="Kun R.S."/>
            <person name="Lubbers R.J."/>
            <person name="Makela M.R."/>
            <person name="Barry K."/>
            <person name="Chovatia M."/>
            <person name="Clum A."/>
            <person name="Daum C."/>
            <person name="Haridas S."/>
            <person name="He G."/>
            <person name="LaButti K."/>
            <person name="Lipzen A."/>
            <person name="Riley R."/>
            <person name="Salamov A."/>
            <person name="Simmons B.A."/>
            <person name="Magnuson J.K."/>
            <person name="Henrissat B."/>
            <person name="Mortensen U.H."/>
            <person name="Larsen T.O."/>
            <person name="Devries R.P."/>
            <person name="Grigoriev I.V."/>
            <person name="Machida M."/>
            <person name="Baker S.E."/>
            <person name="Andersen M.R."/>
            <person name="Cantor M.N."/>
            <person name="Hua S.X."/>
        </authorList>
    </citation>
    <scope>NUCLEOTIDE SEQUENCE [LARGE SCALE GENOMIC DNA]</scope>
    <source>
        <strain evidence="2 3">CBS 117616</strain>
    </source>
</reference>
<feature type="domain" description="GPI inositol-deacylase winged helix" evidence="1">
    <location>
        <begin position="206"/>
        <end position="303"/>
    </location>
</feature>
<accession>A0ABQ6WY34</accession>
<proteinExistence type="predicted"/>
<dbReference type="Proteomes" id="UP000325395">
    <property type="component" value="Unassembled WGS sequence"/>
</dbReference>
<dbReference type="InterPro" id="IPR054471">
    <property type="entry name" value="GPIID_WHD"/>
</dbReference>
<evidence type="ECO:0000313" key="2">
    <source>
        <dbReference type="EMBL" id="KAE8421999.1"/>
    </source>
</evidence>
<dbReference type="PANTHER" id="PTHR10039">
    <property type="entry name" value="AMELOGENIN"/>
    <property type="match status" value="1"/>
</dbReference>
<dbReference type="Pfam" id="PF22939">
    <property type="entry name" value="WHD_GPIID"/>
    <property type="match status" value="1"/>
</dbReference>